<dbReference type="Proteomes" id="UP000726737">
    <property type="component" value="Unassembled WGS sequence"/>
</dbReference>
<reference evidence="3" key="1">
    <citation type="journal article" date="2020" name="Fungal Divers.">
        <title>Resolving the Mortierellaceae phylogeny through synthesis of multi-gene phylogenetics and phylogenomics.</title>
        <authorList>
            <person name="Vandepol N."/>
            <person name="Liber J."/>
            <person name="Desiro A."/>
            <person name="Na H."/>
            <person name="Kennedy M."/>
            <person name="Barry K."/>
            <person name="Grigoriev I.V."/>
            <person name="Miller A.N."/>
            <person name="O'Donnell K."/>
            <person name="Stajich J.E."/>
            <person name="Bonito G."/>
        </authorList>
    </citation>
    <scope>NUCLEOTIDE SEQUENCE</scope>
    <source>
        <strain evidence="3">KOD948</strain>
    </source>
</reference>
<feature type="compositionally biased region" description="Basic and acidic residues" evidence="1">
    <location>
        <begin position="231"/>
        <end position="245"/>
    </location>
</feature>
<gene>
    <name evidence="3" type="ORF">BG011_007288</name>
</gene>
<dbReference type="EMBL" id="JAAAJA010000555">
    <property type="protein sequence ID" value="KAG0251964.1"/>
    <property type="molecule type" value="Genomic_DNA"/>
</dbReference>
<evidence type="ECO:0000256" key="2">
    <source>
        <dbReference type="SAM" id="SignalP"/>
    </source>
</evidence>
<feature type="region of interest" description="Disordered" evidence="1">
    <location>
        <begin position="202"/>
        <end position="263"/>
    </location>
</feature>
<accession>A0A9P6PSE1</accession>
<dbReference type="AlphaFoldDB" id="A0A9P6PSE1"/>
<feature type="region of interest" description="Disordered" evidence="1">
    <location>
        <begin position="38"/>
        <end position="95"/>
    </location>
</feature>
<keyword evidence="4" id="KW-1185">Reference proteome</keyword>
<comment type="caution">
    <text evidence="3">The sequence shown here is derived from an EMBL/GenBank/DDBJ whole genome shotgun (WGS) entry which is preliminary data.</text>
</comment>
<keyword evidence="2" id="KW-0732">Signal</keyword>
<evidence type="ECO:0000256" key="1">
    <source>
        <dbReference type="SAM" id="MobiDB-lite"/>
    </source>
</evidence>
<proteinExistence type="predicted"/>
<name>A0A9P6PSE1_9FUNG</name>
<feature type="signal peptide" evidence="2">
    <location>
        <begin position="1"/>
        <end position="28"/>
    </location>
</feature>
<feature type="compositionally biased region" description="Basic and acidic residues" evidence="1">
    <location>
        <begin position="71"/>
        <end position="86"/>
    </location>
</feature>
<organism evidence="3 4">
    <name type="scientific">Mortierella polycephala</name>
    <dbReference type="NCBI Taxonomy" id="41804"/>
    <lineage>
        <taxon>Eukaryota</taxon>
        <taxon>Fungi</taxon>
        <taxon>Fungi incertae sedis</taxon>
        <taxon>Mucoromycota</taxon>
        <taxon>Mortierellomycotina</taxon>
        <taxon>Mortierellomycetes</taxon>
        <taxon>Mortierellales</taxon>
        <taxon>Mortierellaceae</taxon>
        <taxon>Mortierella</taxon>
    </lineage>
</organism>
<sequence>MRQPVVALWYSIIFLSSLCVLCSTCIDAEHSYTNKHAPQRYDAHRSIHKRRQSKDQEPDLFRLSWKKNHSPKHEAQPKNKYEEHHHSSSSISSKKALGQNAFHMSTFHKKGKVYIVAHQDWYNQYRRQRGPNAVMRKLSLASARRRKAMLTFIPTEAGGKLNVNGSFGSIVKEFGDPNMLQGTGSRSKTDVRVGVGADVGTRIGADTARPGKVSMMPDPELESFGSSNGKEVGKKEDEEGRDAKSQGENMDLPTESIQEIKKPKFVGIPRPVSVRHNGLIPKARSDAEGKAQECVWSRSVVLTVTIVVLFMNK</sequence>
<evidence type="ECO:0000313" key="3">
    <source>
        <dbReference type="EMBL" id="KAG0251964.1"/>
    </source>
</evidence>
<feature type="chain" id="PRO_5040487754" evidence="2">
    <location>
        <begin position="29"/>
        <end position="313"/>
    </location>
</feature>
<evidence type="ECO:0000313" key="4">
    <source>
        <dbReference type="Proteomes" id="UP000726737"/>
    </source>
</evidence>
<dbReference type="OrthoDB" id="2416117at2759"/>
<protein>
    <submittedName>
        <fullName evidence="3">Uncharacterized protein</fullName>
    </submittedName>
</protein>